<feature type="chain" id="PRO_5016432994" description="Secreted protein" evidence="1">
    <location>
        <begin position="23"/>
        <end position="204"/>
    </location>
</feature>
<name>A0A317XHW2_9BASI</name>
<proteinExistence type="predicted"/>
<organism evidence="2 3">
    <name type="scientific">Testicularia cyperi</name>
    <dbReference type="NCBI Taxonomy" id="1882483"/>
    <lineage>
        <taxon>Eukaryota</taxon>
        <taxon>Fungi</taxon>
        <taxon>Dikarya</taxon>
        <taxon>Basidiomycota</taxon>
        <taxon>Ustilaginomycotina</taxon>
        <taxon>Ustilaginomycetes</taxon>
        <taxon>Ustilaginales</taxon>
        <taxon>Anthracoideaceae</taxon>
        <taxon>Testicularia</taxon>
    </lineage>
</organism>
<accession>A0A317XHW2</accession>
<evidence type="ECO:0008006" key="4">
    <source>
        <dbReference type="Google" id="ProtNLM"/>
    </source>
</evidence>
<keyword evidence="3" id="KW-1185">Reference proteome</keyword>
<evidence type="ECO:0000256" key="1">
    <source>
        <dbReference type="SAM" id="SignalP"/>
    </source>
</evidence>
<protein>
    <recommendedName>
        <fullName evidence="4">Secreted protein</fullName>
    </recommendedName>
</protein>
<keyword evidence="1" id="KW-0732">Signal</keyword>
<dbReference type="EMBL" id="KZ819201">
    <property type="protein sequence ID" value="PWY97864.1"/>
    <property type="molecule type" value="Genomic_DNA"/>
</dbReference>
<sequence length="204" mass="23224">MQILTLCWILSLLANHVGKVIAPPPMNPVLFNSIDASFQRAFVNPREFEELVSGEDYDEKRPQWKSMTAFPAWYIVLYETGGPIYHTKVVYAFDRLLTHHYDPVALRYTPSSTETRDPGTHVYRIWKLSKDLYNPGAVQHELVALARLKSGATRFVLRNIRVERKGTEYDMIGIAELYRGFFGPPVSRSISATSARPPQPLVGK</sequence>
<feature type="signal peptide" evidence="1">
    <location>
        <begin position="1"/>
        <end position="22"/>
    </location>
</feature>
<dbReference type="Proteomes" id="UP000246740">
    <property type="component" value="Unassembled WGS sequence"/>
</dbReference>
<gene>
    <name evidence="2" type="ORF">BCV70DRAFT_202355</name>
</gene>
<evidence type="ECO:0000313" key="3">
    <source>
        <dbReference type="Proteomes" id="UP000246740"/>
    </source>
</evidence>
<dbReference type="InParanoid" id="A0A317XHW2"/>
<reference evidence="2 3" key="1">
    <citation type="journal article" date="2018" name="Mol. Biol. Evol.">
        <title>Broad Genomic Sampling Reveals a Smut Pathogenic Ancestry of the Fungal Clade Ustilaginomycotina.</title>
        <authorList>
            <person name="Kijpornyongpan T."/>
            <person name="Mondo S.J."/>
            <person name="Barry K."/>
            <person name="Sandor L."/>
            <person name="Lee J."/>
            <person name="Lipzen A."/>
            <person name="Pangilinan J."/>
            <person name="LaButti K."/>
            <person name="Hainaut M."/>
            <person name="Henrissat B."/>
            <person name="Grigoriev I.V."/>
            <person name="Spatafora J.W."/>
            <person name="Aime M.C."/>
        </authorList>
    </citation>
    <scope>NUCLEOTIDE SEQUENCE [LARGE SCALE GENOMIC DNA]</scope>
    <source>
        <strain evidence="2 3">MCA 3645</strain>
    </source>
</reference>
<dbReference type="AlphaFoldDB" id="A0A317XHW2"/>
<evidence type="ECO:0000313" key="2">
    <source>
        <dbReference type="EMBL" id="PWY97864.1"/>
    </source>
</evidence>